<name>A0A8K0WF65_9HYPO</name>
<reference evidence="1" key="1">
    <citation type="journal article" date="2021" name="Nat. Commun.">
        <title>Genetic determinants of endophytism in the Arabidopsis root mycobiome.</title>
        <authorList>
            <person name="Mesny F."/>
            <person name="Miyauchi S."/>
            <person name="Thiergart T."/>
            <person name="Pickel B."/>
            <person name="Atanasova L."/>
            <person name="Karlsson M."/>
            <person name="Huettel B."/>
            <person name="Barry K.W."/>
            <person name="Haridas S."/>
            <person name="Chen C."/>
            <person name="Bauer D."/>
            <person name="Andreopoulos W."/>
            <person name="Pangilinan J."/>
            <person name="LaButti K."/>
            <person name="Riley R."/>
            <person name="Lipzen A."/>
            <person name="Clum A."/>
            <person name="Drula E."/>
            <person name="Henrissat B."/>
            <person name="Kohler A."/>
            <person name="Grigoriev I.V."/>
            <person name="Martin F.M."/>
            <person name="Hacquard S."/>
        </authorList>
    </citation>
    <scope>NUCLEOTIDE SEQUENCE</scope>
    <source>
        <strain evidence="1">MPI-SDFR-AT-0068</strain>
    </source>
</reference>
<accession>A0A8K0WF65</accession>
<dbReference type="EMBL" id="JAGPXF010000002">
    <property type="protein sequence ID" value="KAH7256025.1"/>
    <property type="molecule type" value="Genomic_DNA"/>
</dbReference>
<dbReference type="InterPro" id="IPR029058">
    <property type="entry name" value="AB_hydrolase_fold"/>
</dbReference>
<dbReference type="Proteomes" id="UP000813427">
    <property type="component" value="Unassembled WGS sequence"/>
</dbReference>
<organism evidence="1 2">
    <name type="scientific">Fusarium tricinctum</name>
    <dbReference type="NCBI Taxonomy" id="61284"/>
    <lineage>
        <taxon>Eukaryota</taxon>
        <taxon>Fungi</taxon>
        <taxon>Dikarya</taxon>
        <taxon>Ascomycota</taxon>
        <taxon>Pezizomycotina</taxon>
        <taxon>Sordariomycetes</taxon>
        <taxon>Hypocreomycetidae</taxon>
        <taxon>Hypocreales</taxon>
        <taxon>Nectriaceae</taxon>
        <taxon>Fusarium</taxon>
        <taxon>Fusarium tricinctum species complex</taxon>
    </lineage>
</organism>
<dbReference type="AlphaFoldDB" id="A0A8K0WF65"/>
<proteinExistence type="predicted"/>
<keyword evidence="2" id="KW-1185">Reference proteome</keyword>
<comment type="caution">
    <text evidence="1">The sequence shown here is derived from an EMBL/GenBank/DDBJ whole genome shotgun (WGS) entry which is preliminary data.</text>
</comment>
<sequence length="124" mass="14080">MCFPYCTEWGCLPIGDVPKDFGFKPLTSRLIDDDYNRLVCNHAFGIETDPDLEAVVYYGGCNFSFTRVAYISGKFDNWRVMSPTEYLDQENLQQQVPRVSLRSLKGAGHGWDLLGVSGRTSEWV</sequence>
<gene>
    <name evidence="1" type="ORF">BKA59DRAFT_506940</name>
</gene>
<dbReference type="Gene3D" id="3.40.50.1820">
    <property type="entry name" value="alpha/beta hydrolase"/>
    <property type="match status" value="1"/>
</dbReference>
<evidence type="ECO:0000313" key="1">
    <source>
        <dbReference type="EMBL" id="KAH7256025.1"/>
    </source>
</evidence>
<dbReference type="OrthoDB" id="1735038at2759"/>
<evidence type="ECO:0000313" key="2">
    <source>
        <dbReference type="Proteomes" id="UP000813427"/>
    </source>
</evidence>
<protein>
    <submittedName>
        <fullName evidence="1">Uncharacterized protein</fullName>
    </submittedName>
</protein>